<reference evidence="2 3" key="1">
    <citation type="journal article" date="2014" name="Nat. Commun.">
        <title>Klebsormidium flaccidum genome reveals primary factors for plant terrestrial adaptation.</title>
        <authorList>
            <person name="Hori K."/>
            <person name="Maruyama F."/>
            <person name="Fujisawa T."/>
            <person name="Togashi T."/>
            <person name="Yamamoto N."/>
            <person name="Seo M."/>
            <person name="Sato S."/>
            <person name="Yamada T."/>
            <person name="Mori H."/>
            <person name="Tajima N."/>
            <person name="Moriyama T."/>
            <person name="Ikeuchi M."/>
            <person name="Watanabe M."/>
            <person name="Wada H."/>
            <person name="Kobayashi K."/>
            <person name="Saito M."/>
            <person name="Masuda T."/>
            <person name="Sasaki-Sekimoto Y."/>
            <person name="Mashiguchi K."/>
            <person name="Awai K."/>
            <person name="Shimojima M."/>
            <person name="Masuda S."/>
            <person name="Iwai M."/>
            <person name="Nobusawa T."/>
            <person name="Narise T."/>
            <person name="Kondo S."/>
            <person name="Saito H."/>
            <person name="Sato R."/>
            <person name="Murakawa M."/>
            <person name="Ihara Y."/>
            <person name="Oshima-Yamada Y."/>
            <person name="Ohtaka K."/>
            <person name="Satoh M."/>
            <person name="Sonobe K."/>
            <person name="Ishii M."/>
            <person name="Ohtani R."/>
            <person name="Kanamori-Sato M."/>
            <person name="Honoki R."/>
            <person name="Miyazaki D."/>
            <person name="Mochizuki H."/>
            <person name="Umetsu J."/>
            <person name="Higashi K."/>
            <person name="Shibata D."/>
            <person name="Kamiya Y."/>
            <person name="Sato N."/>
            <person name="Nakamura Y."/>
            <person name="Tabata S."/>
            <person name="Ida S."/>
            <person name="Kurokawa K."/>
            <person name="Ohta H."/>
        </authorList>
    </citation>
    <scope>NUCLEOTIDE SEQUENCE [LARGE SCALE GENOMIC DNA]</scope>
    <source>
        <strain evidence="2 3">NIES-2285</strain>
    </source>
</reference>
<feature type="compositionally biased region" description="Basic and acidic residues" evidence="1">
    <location>
        <begin position="599"/>
        <end position="633"/>
    </location>
</feature>
<feature type="compositionally biased region" description="Basic and acidic residues" evidence="1">
    <location>
        <begin position="192"/>
        <end position="228"/>
    </location>
</feature>
<protein>
    <submittedName>
        <fullName evidence="2">Uncharacterized protein</fullName>
    </submittedName>
</protein>
<name>A0A1Y1IF68_KLENI</name>
<accession>A0A1Y1IF68</accession>
<feature type="compositionally biased region" description="Acidic residues" evidence="1">
    <location>
        <begin position="1087"/>
        <end position="1099"/>
    </location>
</feature>
<feature type="compositionally biased region" description="Basic and acidic residues" evidence="1">
    <location>
        <begin position="974"/>
        <end position="1004"/>
    </location>
</feature>
<feature type="compositionally biased region" description="Basic and acidic residues" evidence="1">
    <location>
        <begin position="1117"/>
        <end position="1126"/>
    </location>
</feature>
<feature type="compositionally biased region" description="Acidic residues" evidence="1">
    <location>
        <begin position="16"/>
        <end position="27"/>
    </location>
</feature>
<sequence length="1189" mass="131882">MADLGLDSQGDRWGMEEEIDYGDDPFELPETLLAEQPAGEEKTHPAVKAAGGRNVLAGSKIDLSGKGEVRSRRDRDRGVDDGRRDRENAGREGRKEGERKGGERREAERQEDERREGERERRHRHKHRSRREDHVPQDEPDRRPKAAEPRSFPEDEAPRSSREGHRSRRSRDDPSGDAPVLGRPNENSVGLPRERALSPKERKESALVELMDEVREERERKNRKEGDVNGRGARWDQTAADRGGESKPYKVSREITEDSKKGYDRDERGGSARYGRYEERVGFDGGREDARRGGRLSPGADYHERRGRMSPGMGPRDEFKREDRARIHKRPEEDKGWEDDKRWEDKRGGDFRREEGRGPKDERRVRGEDEAWQGRGRDERRRGRGGEREGDRGEYDDRRWGNKEDDKLGGHRRDEGRGFREDEAGYHNGKGRPDFRGEHFRGRGPFRQEEDPPRRGAGDSLRSPGGERSPPRREYNEPGTDRGFDRKAPPEAKRRSVSPPPKRRARTPTLEGSIAGEGGRRQEGLEPSPRSRKVHREATFDNGVPADEVPPRRSRKRSLSPPPKSRSARDGSVRDGDRHRSVSRDHASTRGNVDDFEYERERRRARRGDTEERESKAPPRSPIDDHRGPRFEPGRSPIRPPIQLQGGPPIFREGPEGGLHEKGRGRGGFMGMDMGPRWRGGEFPRGRGGGYPPFSPGFAPPQFGGPPRPFPRPEFGPGPLPFVPRGQFPEGGFGRGGWRGPPRHEMEGDLLPPPMGGLPGPEWERRGGPWERNEPWGGDQPRREFPPHFEMGAERREAEGEGRPARKAPVAAKGGERKAEEKVVPAPPKREGRKGGTAMAAVKAMAGALQVSRTLAGEALFEEYKKLLPLSVAMKKGATIAEKSAVSLEDDSDSAGGEERLQALGLADELPRGTFEAALKLLEDSDAHGVVQASAVGCFVLPEALRDIKLGPKPALSLFSETVTANGLANGNEMLDREGDSQRESDEKPGSGAKEVGKGDEGKGPDNPNAKTREGTEGFGSRANGQVESLGEHETRTSKEERLEGDEEDVDYGNLDVGLEDEVDYEMEEDEGLGGVKRTGSNGVPLLEDEGLDDEGSDPELDIVLGRRIASLIGAESRSKAARDASMKSVGRTEDEEGPQDEDFEGPRGVLGDAKKKGEEAAGKSSELGRQGPSATGGESVRSTQRPIA</sequence>
<organism evidence="2 3">
    <name type="scientific">Klebsormidium nitens</name>
    <name type="common">Green alga</name>
    <name type="synonym">Ulothrix nitens</name>
    <dbReference type="NCBI Taxonomy" id="105231"/>
    <lineage>
        <taxon>Eukaryota</taxon>
        <taxon>Viridiplantae</taxon>
        <taxon>Streptophyta</taxon>
        <taxon>Klebsormidiophyceae</taxon>
        <taxon>Klebsormidiales</taxon>
        <taxon>Klebsormidiaceae</taxon>
        <taxon>Klebsormidium</taxon>
    </lineage>
</organism>
<evidence type="ECO:0000313" key="3">
    <source>
        <dbReference type="Proteomes" id="UP000054558"/>
    </source>
</evidence>
<evidence type="ECO:0000313" key="2">
    <source>
        <dbReference type="EMBL" id="GAQ88652.1"/>
    </source>
</evidence>
<feature type="compositionally biased region" description="Basic and acidic residues" evidence="1">
    <location>
        <begin position="63"/>
        <end position="120"/>
    </location>
</feature>
<feature type="compositionally biased region" description="Basic and acidic residues" evidence="1">
    <location>
        <begin position="242"/>
        <end position="292"/>
    </location>
</feature>
<feature type="region of interest" description="Disordered" evidence="1">
    <location>
        <begin position="971"/>
        <end position="1099"/>
    </location>
</feature>
<gene>
    <name evidence="2" type="ORF">KFL_004480090</name>
</gene>
<feature type="compositionally biased region" description="Acidic residues" evidence="1">
    <location>
        <begin position="1058"/>
        <end position="1072"/>
    </location>
</feature>
<dbReference type="Proteomes" id="UP000054558">
    <property type="component" value="Unassembled WGS sequence"/>
</dbReference>
<feature type="compositionally biased region" description="Basic and acidic residues" evidence="1">
    <location>
        <begin position="375"/>
        <end position="457"/>
    </location>
</feature>
<dbReference type="EMBL" id="DF237397">
    <property type="protein sequence ID" value="GAQ88652.1"/>
    <property type="molecule type" value="Genomic_DNA"/>
</dbReference>
<feature type="compositionally biased region" description="Basic and acidic residues" evidence="1">
    <location>
        <begin position="1030"/>
        <end position="1042"/>
    </location>
</feature>
<feature type="compositionally biased region" description="Basic and acidic residues" evidence="1">
    <location>
        <begin position="315"/>
        <end position="369"/>
    </location>
</feature>
<feature type="compositionally biased region" description="Pro residues" evidence="1">
    <location>
        <begin position="693"/>
        <end position="722"/>
    </location>
</feature>
<proteinExistence type="predicted"/>
<feature type="compositionally biased region" description="Basic and acidic residues" evidence="1">
    <location>
        <begin position="762"/>
        <end position="804"/>
    </location>
</feature>
<feature type="compositionally biased region" description="Basic and acidic residues" evidence="1">
    <location>
        <begin position="653"/>
        <end position="664"/>
    </location>
</feature>
<evidence type="ECO:0000256" key="1">
    <source>
        <dbReference type="SAM" id="MobiDB-lite"/>
    </source>
</evidence>
<feature type="compositionally biased region" description="Basic and acidic residues" evidence="1">
    <location>
        <begin position="1153"/>
        <end position="1162"/>
    </location>
</feature>
<feature type="compositionally biased region" description="Basic and acidic residues" evidence="1">
    <location>
        <begin position="814"/>
        <end position="834"/>
    </location>
</feature>
<feature type="compositionally biased region" description="Basic and acidic residues" evidence="1">
    <location>
        <begin position="469"/>
        <end position="494"/>
    </location>
</feature>
<feature type="region of interest" description="Disordered" evidence="1">
    <location>
        <begin position="1114"/>
        <end position="1189"/>
    </location>
</feature>
<dbReference type="AlphaFoldDB" id="A0A1Y1IF68"/>
<feature type="compositionally biased region" description="Basic and acidic residues" evidence="1">
    <location>
        <begin position="130"/>
        <end position="174"/>
    </location>
</feature>
<feature type="compositionally biased region" description="Gly residues" evidence="1">
    <location>
        <begin position="729"/>
        <end position="739"/>
    </location>
</feature>
<feature type="compositionally biased region" description="Acidic residues" evidence="1">
    <location>
        <begin position="1134"/>
        <end position="1144"/>
    </location>
</feature>
<feature type="compositionally biased region" description="Basic and acidic residues" evidence="1">
    <location>
        <begin position="567"/>
        <end position="588"/>
    </location>
</feature>
<dbReference type="OMA" id="RGWEMNA"/>
<keyword evidence="3" id="KW-1185">Reference proteome</keyword>
<feature type="region of interest" description="Disordered" evidence="1">
    <location>
        <begin position="1"/>
        <end position="838"/>
    </location>
</feature>